<evidence type="ECO:0000256" key="5">
    <source>
        <dbReference type="ARBA" id="ARBA00023295"/>
    </source>
</evidence>
<dbReference type="SUPFAM" id="SSF51445">
    <property type="entry name" value="(Trans)glycosidases"/>
    <property type="match status" value="1"/>
</dbReference>
<evidence type="ECO:0000256" key="2">
    <source>
        <dbReference type="ARBA" id="ARBA00005336"/>
    </source>
</evidence>
<dbReference type="PANTHER" id="PTHR30480">
    <property type="entry name" value="BETA-HEXOSAMINIDASE-RELATED"/>
    <property type="match status" value="1"/>
</dbReference>
<dbReference type="GO" id="GO:0005975">
    <property type="term" value="P:carbohydrate metabolic process"/>
    <property type="evidence" value="ECO:0007669"/>
    <property type="project" value="InterPro"/>
</dbReference>
<feature type="non-terminal residue" evidence="7">
    <location>
        <position position="1"/>
    </location>
</feature>
<evidence type="ECO:0000313" key="7">
    <source>
        <dbReference type="EMBL" id="SVD00641.1"/>
    </source>
</evidence>
<gene>
    <name evidence="7" type="ORF">METZ01_LOCUS353495</name>
</gene>
<comment type="catalytic activity">
    <reaction evidence="1">
        <text>Hydrolysis of terminal non-reducing N-acetyl-D-hexosamine residues in N-acetyl-beta-D-hexosaminides.</text>
        <dbReference type="EC" id="3.2.1.52"/>
    </reaction>
</comment>
<evidence type="ECO:0000256" key="3">
    <source>
        <dbReference type="ARBA" id="ARBA00012663"/>
    </source>
</evidence>
<dbReference type="EC" id="3.2.1.52" evidence="3"/>
<keyword evidence="5" id="KW-0326">Glycosidase</keyword>
<dbReference type="GO" id="GO:0009254">
    <property type="term" value="P:peptidoglycan turnover"/>
    <property type="evidence" value="ECO:0007669"/>
    <property type="project" value="TreeGrafter"/>
</dbReference>
<dbReference type="EMBL" id="UINC01123879">
    <property type="protein sequence ID" value="SVD00641.1"/>
    <property type="molecule type" value="Genomic_DNA"/>
</dbReference>
<comment type="similarity">
    <text evidence="2">Belongs to the glycosyl hydrolase 3 family.</text>
</comment>
<feature type="domain" description="Glycoside hydrolase family 3 N-terminal" evidence="6">
    <location>
        <begin position="3"/>
        <end position="100"/>
    </location>
</feature>
<name>A0A382RVF8_9ZZZZ</name>
<dbReference type="Gene3D" id="3.20.20.300">
    <property type="entry name" value="Glycoside hydrolase, family 3, N-terminal domain"/>
    <property type="match status" value="1"/>
</dbReference>
<reference evidence="7" key="1">
    <citation type="submission" date="2018-05" db="EMBL/GenBank/DDBJ databases">
        <authorList>
            <person name="Lanie J.A."/>
            <person name="Ng W.-L."/>
            <person name="Kazmierczak K.M."/>
            <person name="Andrzejewski T.M."/>
            <person name="Davidsen T.M."/>
            <person name="Wayne K.J."/>
            <person name="Tettelin H."/>
            <person name="Glass J.I."/>
            <person name="Rusch D."/>
            <person name="Podicherti R."/>
            <person name="Tsui H.-C.T."/>
            <person name="Winkler M.E."/>
        </authorList>
    </citation>
    <scope>NUCLEOTIDE SEQUENCE</scope>
</reference>
<dbReference type="AlphaFoldDB" id="A0A382RVF8"/>
<protein>
    <recommendedName>
        <fullName evidence="3">beta-N-acetylhexosaminidase</fullName>
        <ecNumber evidence="3">3.2.1.52</ecNumber>
    </recommendedName>
</protein>
<dbReference type="InterPro" id="IPR036881">
    <property type="entry name" value="Glyco_hydro_3_C_sf"/>
</dbReference>
<dbReference type="Pfam" id="PF00933">
    <property type="entry name" value="Glyco_hydro_3"/>
    <property type="match status" value="1"/>
</dbReference>
<dbReference type="Gene3D" id="3.40.50.1700">
    <property type="entry name" value="Glycoside hydrolase family 3 C-terminal domain"/>
    <property type="match status" value="1"/>
</dbReference>
<feature type="non-terminal residue" evidence="7">
    <location>
        <position position="318"/>
    </location>
</feature>
<dbReference type="GO" id="GO:0004563">
    <property type="term" value="F:beta-N-acetylhexosaminidase activity"/>
    <property type="evidence" value="ECO:0007669"/>
    <property type="project" value="UniProtKB-EC"/>
</dbReference>
<keyword evidence="4" id="KW-0378">Hydrolase</keyword>
<dbReference type="InterPro" id="IPR017853">
    <property type="entry name" value="GH"/>
</dbReference>
<accession>A0A382RVF8</accession>
<dbReference type="InterPro" id="IPR036962">
    <property type="entry name" value="Glyco_hydro_3_N_sf"/>
</dbReference>
<dbReference type="PANTHER" id="PTHR30480:SF13">
    <property type="entry name" value="BETA-HEXOSAMINIDASE"/>
    <property type="match status" value="1"/>
</dbReference>
<organism evidence="7">
    <name type="scientific">marine metagenome</name>
    <dbReference type="NCBI Taxonomy" id="408172"/>
    <lineage>
        <taxon>unclassified sequences</taxon>
        <taxon>metagenomes</taxon>
        <taxon>ecological metagenomes</taxon>
    </lineage>
</organism>
<dbReference type="InterPro" id="IPR050226">
    <property type="entry name" value="NagZ_Beta-hexosaminidase"/>
</dbReference>
<evidence type="ECO:0000259" key="6">
    <source>
        <dbReference type="Pfam" id="PF00933"/>
    </source>
</evidence>
<dbReference type="InterPro" id="IPR001764">
    <property type="entry name" value="Glyco_hydro_3_N"/>
</dbReference>
<proteinExistence type="inferred from homology"/>
<sequence length="318" mass="35439">IALPGLDKSGKPASHSYSITSELLRNELGFGGIIITDGMEMGGLTESTWAGESAIRAVEAGADILLLPMDIDHTINSLLEAVESGRLSEERINQSVKRIWHMKWKTGILDENFQPPFKELEEIIGDPKHKHIASMIAQKSITVVKDDNNQLPLFPERIDSLAHIILSLDDGARSYLKLFSRDIEKTHGHVKEIFVNNPLTELGREDIKQQMEGIDQAVVSLLVRIRMDKGISTIDSTHSLLLSEMKELGIPIVTFSFGSPYLPSYEMLETYVCTFNYGSITMKAASDALWGRSPINGLLPVKLNTKYFRGFGISKKKR</sequence>
<evidence type="ECO:0000256" key="4">
    <source>
        <dbReference type="ARBA" id="ARBA00022801"/>
    </source>
</evidence>
<evidence type="ECO:0000256" key="1">
    <source>
        <dbReference type="ARBA" id="ARBA00001231"/>
    </source>
</evidence>